<feature type="compositionally biased region" description="Polar residues" evidence="1">
    <location>
        <begin position="426"/>
        <end position="435"/>
    </location>
</feature>
<reference evidence="2" key="1">
    <citation type="submission" date="2016-03" db="EMBL/GenBank/DDBJ databases">
        <title>Draft genome sequence of Rosellinia necatrix.</title>
        <authorList>
            <person name="Kanematsu S."/>
        </authorList>
    </citation>
    <scope>NUCLEOTIDE SEQUENCE [LARGE SCALE GENOMIC DNA]</scope>
    <source>
        <strain evidence="2">W97</strain>
    </source>
</reference>
<dbReference type="Proteomes" id="UP000054516">
    <property type="component" value="Unassembled WGS sequence"/>
</dbReference>
<proteinExistence type="predicted"/>
<dbReference type="STRING" id="77044.A0A1W2TTG8"/>
<feature type="region of interest" description="Disordered" evidence="1">
    <location>
        <begin position="416"/>
        <end position="477"/>
    </location>
</feature>
<evidence type="ECO:0000256" key="1">
    <source>
        <dbReference type="SAM" id="MobiDB-lite"/>
    </source>
</evidence>
<sequence>MSNPSRNQQGRKPGARPSNTGQVQSMQDNRVWSYAARIGREARHAVETYSVRADSSSAGIAQDNSTQAFVPTTGSHEEAFPVAGGPSNIGMAQDNNTLAFVPTIGNYAATFPAVAGPSNVGATQNNARVFVPTIRSHKHAHEATEELMAEGNRTSVWTHDLPKNDEERMQYVGRLFAAMVDLTDVIEDQTSSVYRVIADPNRYSNLIIELAAWRLLAYIEDAQKGICHIPWFTENEKPHWRVYMSFMERFEDVEQALRESKSCAGSQFTMWEFPARLAWAPAKEFSRKQTNRDLNKKKNVYTHLGSAALKGDKFEADGKGKLIDENGRTWQINNGGAKRTLRNSQRPVPKSVQKSTRRPAEQAKASARTANYLNALSPEQLSALVGNNGASTSTRVVPPADQAHTSTAAIYSVPVPVPTPQPAAEGQQTFSTTRSHGQRPLAPAPTRRTTAAPVSQQPANQAQDTYHGHGTASASHQSFNQSRVAYHTPILPSYVLEQRAGSSGWGAGDDAPQQQQQQQYYSEYYPDLTGQPSNLPITPDTDHSGNENPAEPYPDFDDQAPTWDPTTFGSLYVVNGRASSDFIGWKAAHSLD</sequence>
<keyword evidence="3" id="KW-1185">Reference proteome</keyword>
<feature type="region of interest" description="Disordered" evidence="1">
    <location>
        <begin position="525"/>
        <end position="564"/>
    </location>
</feature>
<dbReference type="EMBL" id="DF977520">
    <property type="protein sequence ID" value="GAP91861.2"/>
    <property type="molecule type" value="Genomic_DNA"/>
</dbReference>
<feature type="compositionally biased region" description="Polar residues" evidence="1">
    <location>
        <begin position="17"/>
        <end position="27"/>
    </location>
</feature>
<feature type="compositionally biased region" description="Polar residues" evidence="1">
    <location>
        <begin position="1"/>
        <end position="10"/>
    </location>
</feature>
<name>A0A1W2TTG8_ROSNE</name>
<dbReference type="OrthoDB" id="4851482at2759"/>
<dbReference type="AlphaFoldDB" id="A0A1W2TTG8"/>
<protein>
    <submittedName>
        <fullName evidence="2">Putative signal transducer and activator of transcription 2</fullName>
    </submittedName>
</protein>
<evidence type="ECO:0000313" key="3">
    <source>
        <dbReference type="Proteomes" id="UP000054516"/>
    </source>
</evidence>
<feature type="region of interest" description="Disordered" evidence="1">
    <location>
        <begin position="326"/>
        <end position="366"/>
    </location>
</feature>
<evidence type="ECO:0000313" key="2">
    <source>
        <dbReference type="EMBL" id="GAP91861.2"/>
    </source>
</evidence>
<accession>A0A1W2TTG8</accession>
<gene>
    <name evidence="2" type="ORF">SAMD00023353_7500360</name>
</gene>
<feature type="compositionally biased region" description="Polar residues" evidence="1">
    <location>
        <begin position="454"/>
        <end position="464"/>
    </location>
</feature>
<organism evidence="2">
    <name type="scientific">Rosellinia necatrix</name>
    <name type="common">White root-rot fungus</name>
    <dbReference type="NCBI Taxonomy" id="77044"/>
    <lineage>
        <taxon>Eukaryota</taxon>
        <taxon>Fungi</taxon>
        <taxon>Dikarya</taxon>
        <taxon>Ascomycota</taxon>
        <taxon>Pezizomycotina</taxon>
        <taxon>Sordariomycetes</taxon>
        <taxon>Xylariomycetidae</taxon>
        <taxon>Xylariales</taxon>
        <taxon>Xylariaceae</taxon>
        <taxon>Rosellinia</taxon>
    </lineage>
</organism>
<feature type="region of interest" description="Disordered" evidence="1">
    <location>
        <begin position="1"/>
        <end position="27"/>
    </location>
</feature>
<feature type="compositionally biased region" description="Low complexity" evidence="1">
    <location>
        <begin position="439"/>
        <end position="453"/>
    </location>
</feature>